<evidence type="ECO:0000313" key="3">
    <source>
        <dbReference type="Proteomes" id="UP000010556"/>
    </source>
</evidence>
<feature type="domain" description="Guanylate-binding protein/Atlastin C-terminal" evidence="1">
    <location>
        <begin position="66"/>
        <end position="124"/>
    </location>
</feature>
<gene>
    <name evidence="2" type="ORF">MDA_GLEAN10000729</name>
</gene>
<keyword evidence="3" id="KW-1185">Reference proteome</keyword>
<proteinExistence type="predicted"/>
<dbReference type="PANTHER" id="PTHR10751">
    <property type="entry name" value="GUANYLATE BINDING PROTEIN"/>
    <property type="match status" value="1"/>
</dbReference>
<dbReference type="Pfam" id="PF02841">
    <property type="entry name" value="GBP_C"/>
    <property type="match status" value="1"/>
</dbReference>
<dbReference type="AlphaFoldDB" id="L5M5W2"/>
<dbReference type="GO" id="GO:0005525">
    <property type="term" value="F:GTP binding"/>
    <property type="evidence" value="ECO:0007669"/>
    <property type="project" value="InterPro"/>
</dbReference>
<dbReference type="GO" id="GO:0003924">
    <property type="term" value="F:GTPase activity"/>
    <property type="evidence" value="ECO:0007669"/>
    <property type="project" value="InterPro"/>
</dbReference>
<dbReference type="SUPFAM" id="SSF48340">
    <property type="entry name" value="Interferon-induced guanylate-binding protein 1 (GBP1), C-terminal domain"/>
    <property type="match status" value="1"/>
</dbReference>
<protein>
    <submittedName>
        <fullName evidence="2">Guanylate-binding protein 6</fullName>
    </submittedName>
</protein>
<dbReference type="Gene3D" id="1.20.1000.10">
    <property type="entry name" value="Guanylate-binding protein, C-terminal domain"/>
    <property type="match status" value="1"/>
</dbReference>
<evidence type="ECO:0000259" key="1">
    <source>
        <dbReference type="Pfam" id="PF02841"/>
    </source>
</evidence>
<sequence length="124" mass="13438">MLELKLDGRTITEDEYLEHALNLQTPISSSTRLARHPSGNCYPGGGMATMKISLSPSHRLATPPYRLGTLAKAYVDAINSGAVPCLEQAVITLAQHENSAAMQKAANHYSEQMAQRVSFPITTL</sequence>
<accession>L5M5W2</accession>
<dbReference type="Proteomes" id="UP000010556">
    <property type="component" value="Unassembled WGS sequence"/>
</dbReference>
<dbReference type="InterPro" id="IPR003191">
    <property type="entry name" value="Guanylate-bd/ATL_C"/>
</dbReference>
<organism evidence="2 3">
    <name type="scientific">Myotis davidii</name>
    <name type="common">David's myotis</name>
    <dbReference type="NCBI Taxonomy" id="225400"/>
    <lineage>
        <taxon>Eukaryota</taxon>
        <taxon>Metazoa</taxon>
        <taxon>Chordata</taxon>
        <taxon>Craniata</taxon>
        <taxon>Vertebrata</taxon>
        <taxon>Euteleostomi</taxon>
        <taxon>Mammalia</taxon>
        <taxon>Eutheria</taxon>
        <taxon>Laurasiatheria</taxon>
        <taxon>Chiroptera</taxon>
        <taxon>Yangochiroptera</taxon>
        <taxon>Vespertilionidae</taxon>
        <taxon>Myotis</taxon>
    </lineage>
</organism>
<dbReference type="EMBL" id="KB104001">
    <property type="protein sequence ID" value="ELK33670.1"/>
    <property type="molecule type" value="Genomic_DNA"/>
</dbReference>
<evidence type="ECO:0000313" key="2">
    <source>
        <dbReference type="EMBL" id="ELK33670.1"/>
    </source>
</evidence>
<dbReference type="InterPro" id="IPR036543">
    <property type="entry name" value="Guanylate-bd_C_sf"/>
</dbReference>
<name>L5M5W2_MYODS</name>
<reference evidence="3" key="1">
    <citation type="journal article" date="2013" name="Science">
        <title>Comparative analysis of bat genomes provides insight into the evolution of flight and immunity.</title>
        <authorList>
            <person name="Zhang G."/>
            <person name="Cowled C."/>
            <person name="Shi Z."/>
            <person name="Huang Z."/>
            <person name="Bishop-Lilly K.A."/>
            <person name="Fang X."/>
            <person name="Wynne J.W."/>
            <person name="Xiong Z."/>
            <person name="Baker M.L."/>
            <person name="Zhao W."/>
            <person name="Tachedjian M."/>
            <person name="Zhu Y."/>
            <person name="Zhou P."/>
            <person name="Jiang X."/>
            <person name="Ng J."/>
            <person name="Yang L."/>
            <person name="Wu L."/>
            <person name="Xiao J."/>
            <person name="Feng Y."/>
            <person name="Chen Y."/>
            <person name="Sun X."/>
            <person name="Zhang Y."/>
            <person name="Marsh G.A."/>
            <person name="Crameri G."/>
            <person name="Broder C.C."/>
            <person name="Frey K.G."/>
            <person name="Wang L.F."/>
            <person name="Wang J."/>
        </authorList>
    </citation>
    <scope>NUCLEOTIDE SEQUENCE [LARGE SCALE GENOMIC DNA]</scope>
</reference>